<dbReference type="AlphaFoldDB" id="A0A0N4YII7"/>
<evidence type="ECO:0000313" key="2">
    <source>
        <dbReference type="EMBL" id="VDL80323.1"/>
    </source>
</evidence>
<organism evidence="4">
    <name type="scientific">Nippostrongylus brasiliensis</name>
    <name type="common">Rat hookworm</name>
    <dbReference type="NCBI Taxonomy" id="27835"/>
    <lineage>
        <taxon>Eukaryota</taxon>
        <taxon>Metazoa</taxon>
        <taxon>Ecdysozoa</taxon>
        <taxon>Nematoda</taxon>
        <taxon>Chromadorea</taxon>
        <taxon>Rhabditida</taxon>
        <taxon>Rhabditina</taxon>
        <taxon>Rhabditomorpha</taxon>
        <taxon>Strongyloidea</taxon>
        <taxon>Heligmosomidae</taxon>
        <taxon>Nippostrongylus</taxon>
    </lineage>
</organism>
<reference evidence="2 3" key="2">
    <citation type="submission" date="2018-11" db="EMBL/GenBank/DDBJ databases">
        <authorList>
            <consortium name="Pathogen Informatics"/>
        </authorList>
    </citation>
    <scope>NUCLEOTIDE SEQUENCE [LARGE SCALE GENOMIC DNA]</scope>
</reference>
<evidence type="ECO:0000313" key="3">
    <source>
        <dbReference type="Proteomes" id="UP000271162"/>
    </source>
</evidence>
<feature type="transmembrane region" description="Helical" evidence="1">
    <location>
        <begin position="5"/>
        <end position="23"/>
    </location>
</feature>
<dbReference type="WBParaSite" id="NBR_0001672701-mRNA-1">
    <property type="protein sequence ID" value="NBR_0001672701-mRNA-1"/>
    <property type="gene ID" value="NBR_0001672701"/>
</dbReference>
<accession>A0A0N4YII7</accession>
<keyword evidence="1" id="KW-0812">Transmembrane</keyword>
<dbReference type="EMBL" id="UYSL01022365">
    <property type="protein sequence ID" value="VDL80323.1"/>
    <property type="molecule type" value="Genomic_DNA"/>
</dbReference>
<dbReference type="OMA" id="FILCPIP"/>
<evidence type="ECO:0000256" key="1">
    <source>
        <dbReference type="SAM" id="Phobius"/>
    </source>
</evidence>
<protein>
    <submittedName>
        <fullName evidence="4">Amino acid permease</fullName>
    </submittedName>
</protein>
<dbReference type="Proteomes" id="UP000271162">
    <property type="component" value="Unassembled WGS sequence"/>
</dbReference>
<reference evidence="4" key="1">
    <citation type="submission" date="2017-02" db="UniProtKB">
        <authorList>
            <consortium name="WormBaseParasite"/>
        </authorList>
    </citation>
    <scope>IDENTIFICATION</scope>
</reference>
<feature type="transmembrane region" description="Helical" evidence="1">
    <location>
        <begin position="35"/>
        <end position="55"/>
    </location>
</feature>
<gene>
    <name evidence="2" type="ORF">NBR_LOCUS16728</name>
</gene>
<keyword evidence="1" id="KW-0472">Membrane</keyword>
<name>A0A0N4YII7_NIPBR</name>
<sequence length="94" mass="10911">MLTSIMLYGVIPVSVGVAFTFYVTAESTSFSAIDVALIIFILCPIPLCALYRLWYYTTHKMDWKRLFQPDVELWGPRSSNNRELAEKNEKLFRL</sequence>
<keyword evidence="3" id="KW-1185">Reference proteome</keyword>
<evidence type="ECO:0000313" key="4">
    <source>
        <dbReference type="WBParaSite" id="NBR_0001672701-mRNA-1"/>
    </source>
</evidence>
<keyword evidence="1" id="KW-1133">Transmembrane helix</keyword>
<proteinExistence type="predicted"/>